<dbReference type="PROSITE" id="PS50950">
    <property type="entry name" value="ZF_THAP"/>
    <property type="match status" value="1"/>
</dbReference>
<name>A0A6S7J1P9_PARCT</name>
<keyword evidence="6" id="KW-1185">Reference proteome</keyword>
<reference evidence="5" key="1">
    <citation type="submission" date="2020-04" db="EMBL/GenBank/DDBJ databases">
        <authorList>
            <person name="Alioto T."/>
            <person name="Alioto T."/>
            <person name="Gomez Garrido J."/>
        </authorList>
    </citation>
    <scope>NUCLEOTIDE SEQUENCE</scope>
    <source>
        <strain evidence="5">A484AB</strain>
    </source>
</reference>
<keyword evidence="1" id="KW-0479">Metal-binding</keyword>
<accession>A0A6S7J1P9</accession>
<dbReference type="EMBL" id="CACRXK020013800">
    <property type="protein sequence ID" value="CAB4025746.1"/>
    <property type="molecule type" value="Genomic_DNA"/>
</dbReference>
<protein>
    <submittedName>
        <fullName evidence="5">Transposable element P transposase</fullName>
    </submittedName>
</protein>
<feature type="non-terminal residue" evidence="5">
    <location>
        <position position="83"/>
    </location>
</feature>
<dbReference type="GO" id="GO:0003677">
    <property type="term" value="F:DNA binding"/>
    <property type="evidence" value="ECO:0007669"/>
    <property type="project" value="UniProtKB-UniRule"/>
</dbReference>
<evidence type="ECO:0000313" key="5">
    <source>
        <dbReference type="EMBL" id="CAB4025746.1"/>
    </source>
</evidence>
<evidence type="ECO:0000256" key="4">
    <source>
        <dbReference type="ARBA" id="ARBA00023125"/>
    </source>
</evidence>
<proteinExistence type="predicted"/>
<comment type="caution">
    <text evidence="5">The sequence shown here is derived from an EMBL/GenBank/DDBJ whole genome shotgun (WGS) entry which is preliminary data.</text>
</comment>
<keyword evidence="2" id="KW-0863">Zinc-finger</keyword>
<gene>
    <name evidence="5" type="ORF">PACLA_8A076645</name>
</gene>
<dbReference type="Proteomes" id="UP001152795">
    <property type="component" value="Unassembled WGS sequence"/>
</dbReference>
<dbReference type="InterPro" id="IPR006612">
    <property type="entry name" value="THAP_Znf"/>
</dbReference>
<dbReference type="GO" id="GO:0008270">
    <property type="term" value="F:zinc ion binding"/>
    <property type="evidence" value="ECO:0007669"/>
    <property type="project" value="UniProtKB-KW"/>
</dbReference>
<evidence type="ECO:0000313" key="6">
    <source>
        <dbReference type="Proteomes" id="UP001152795"/>
    </source>
</evidence>
<evidence type="ECO:0000256" key="3">
    <source>
        <dbReference type="ARBA" id="ARBA00022833"/>
    </source>
</evidence>
<evidence type="ECO:0000256" key="2">
    <source>
        <dbReference type="ARBA" id="ARBA00022771"/>
    </source>
</evidence>
<evidence type="ECO:0000256" key="1">
    <source>
        <dbReference type="ARBA" id="ARBA00022723"/>
    </source>
</evidence>
<organism evidence="5 6">
    <name type="scientific">Paramuricea clavata</name>
    <name type="common">Red gorgonian</name>
    <name type="synonym">Violescent sea-whip</name>
    <dbReference type="NCBI Taxonomy" id="317549"/>
    <lineage>
        <taxon>Eukaryota</taxon>
        <taxon>Metazoa</taxon>
        <taxon>Cnidaria</taxon>
        <taxon>Anthozoa</taxon>
        <taxon>Octocorallia</taxon>
        <taxon>Malacalcyonacea</taxon>
        <taxon>Plexauridae</taxon>
        <taxon>Paramuricea</taxon>
    </lineage>
</organism>
<dbReference type="SUPFAM" id="SSF57716">
    <property type="entry name" value="Glucocorticoid receptor-like (DNA-binding domain)"/>
    <property type="match status" value="1"/>
</dbReference>
<dbReference type="AlphaFoldDB" id="A0A6S7J1P9"/>
<keyword evidence="4" id="KW-0238">DNA-binding</keyword>
<dbReference type="Pfam" id="PF05485">
    <property type="entry name" value="THAP"/>
    <property type="match status" value="1"/>
</dbReference>
<keyword evidence="3" id="KW-0862">Zinc</keyword>
<sequence length="83" mass="9691">MPGRNCAFFGCPTSQKHKLSLFQIPVVNAKQSEHTASLKKKSREEWLNIILRTREMTSELKERINKNNIYVCELHFKADCILK</sequence>